<feature type="transmembrane region" description="Helical" evidence="5">
    <location>
        <begin position="481"/>
        <end position="502"/>
    </location>
</feature>
<keyword evidence="2 5" id="KW-0812">Transmembrane</keyword>
<keyword evidence="4 5" id="KW-0472">Membrane</keyword>
<dbReference type="VEuPathDB" id="TriTrypDB:ADEAN_001040200"/>
<dbReference type="InterPro" id="IPR010658">
    <property type="entry name" value="Nodulin-like"/>
</dbReference>
<feature type="transmembrane region" description="Helical" evidence="5">
    <location>
        <begin position="157"/>
        <end position="178"/>
    </location>
</feature>
<dbReference type="Gene3D" id="1.20.1250.20">
    <property type="entry name" value="MFS general substrate transporter like domains"/>
    <property type="match status" value="2"/>
</dbReference>
<reference evidence="7 8" key="1">
    <citation type="submission" date="2020-08" db="EMBL/GenBank/DDBJ databases">
        <authorList>
            <person name="Newling K."/>
            <person name="Davey J."/>
            <person name="Forrester S."/>
        </authorList>
    </citation>
    <scope>NUCLEOTIDE SEQUENCE [LARGE SCALE GENOMIC DNA]</scope>
    <source>
        <strain evidence="8">Crithidia deanei Carvalho (ATCC PRA-265)</strain>
    </source>
</reference>
<dbReference type="PANTHER" id="PTHR21576:SF157">
    <property type="entry name" value="NODULIN-LIKE DOMAIN-CONTAINING PROTEIN"/>
    <property type="match status" value="1"/>
</dbReference>
<feature type="transmembrane region" description="Helical" evidence="5">
    <location>
        <begin position="244"/>
        <end position="269"/>
    </location>
</feature>
<feature type="transmembrane region" description="Helical" evidence="5">
    <location>
        <begin position="383"/>
        <end position="408"/>
    </location>
</feature>
<feature type="transmembrane region" description="Helical" evidence="5">
    <location>
        <begin position="420"/>
        <end position="442"/>
    </location>
</feature>
<feature type="transmembrane region" description="Helical" evidence="5">
    <location>
        <begin position="26"/>
        <end position="45"/>
    </location>
</feature>
<organism evidence="7 8">
    <name type="scientific">Angomonas deanei</name>
    <dbReference type="NCBI Taxonomy" id="59799"/>
    <lineage>
        <taxon>Eukaryota</taxon>
        <taxon>Discoba</taxon>
        <taxon>Euglenozoa</taxon>
        <taxon>Kinetoplastea</taxon>
        <taxon>Metakinetoplastina</taxon>
        <taxon>Trypanosomatida</taxon>
        <taxon>Trypanosomatidae</taxon>
        <taxon>Strigomonadinae</taxon>
        <taxon>Angomonas</taxon>
    </lineage>
</organism>
<feature type="transmembrane region" description="Helical" evidence="5">
    <location>
        <begin position="94"/>
        <end position="115"/>
    </location>
</feature>
<feature type="transmembrane region" description="Helical" evidence="5">
    <location>
        <begin position="454"/>
        <end position="475"/>
    </location>
</feature>
<feature type="transmembrane region" description="Helical" evidence="5">
    <location>
        <begin position="275"/>
        <end position="297"/>
    </location>
</feature>
<dbReference type="SUPFAM" id="SSF103473">
    <property type="entry name" value="MFS general substrate transporter"/>
    <property type="match status" value="2"/>
</dbReference>
<protein>
    <submittedName>
        <fullName evidence="7">Nodulin-like, putative</fullName>
    </submittedName>
</protein>
<comment type="subcellular location">
    <subcellularLocation>
        <location evidence="1">Membrane</location>
        <topology evidence="1">Multi-pass membrane protein</topology>
    </subcellularLocation>
</comment>
<evidence type="ECO:0000259" key="6">
    <source>
        <dbReference type="Pfam" id="PF06813"/>
    </source>
</evidence>
<feature type="transmembrane region" description="Helical" evidence="5">
    <location>
        <begin position="184"/>
        <end position="208"/>
    </location>
</feature>
<evidence type="ECO:0000256" key="1">
    <source>
        <dbReference type="ARBA" id="ARBA00004141"/>
    </source>
</evidence>
<evidence type="ECO:0000256" key="3">
    <source>
        <dbReference type="ARBA" id="ARBA00022989"/>
    </source>
</evidence>
<sequence length="615" mass="68848">METTDAVKVETLDVGPQKRINESHRFLLIVIGALCCICTSFSYAFNLISGTMQTRYTLSQRDLVTIATVGIVFMYFALPYAFIFDYFGPLPVSVLAIIFFPIGTVCLALCFMGKIHGTVARLSVFNALMGAGCIQFDLISLMSTISYFPVNKGPITALLKTFTGLGQALVGTMYIGYFSKQADIYFFFLMAFAIVVGTLAIIFLRLPAYHLTGYEMKKLSPEEKEERGRTKAQFLRQKPPMWRFVWGFTIIFILVIFLPVQSAMVAYNYVTDKKITLAFAIISTILLIIFLLLWIPIPSCFTRKGKRTQENSQEEDFVEDDIDDHIAQIEMGEKGTANQTEGEGSAEPIEKVEKPVETEVDYIAPQYQGTFLRNLLSPELWSLFWSFFVIVGAEFVVIFNSGYIFSALQGSEISPELRSLLTVLNGVGSAVGRLIMSAFEIWTQKRKAEDRIPITISLFPPTVTVLISLILFLVLPAQALPFAFILIALGNGFINASIVLSTRTIYAKDSAKHYNFCFLAMAFAGIVFNRGLYGEWYAKEAEKQGSNLVCLGRECVQTPIIILICLSATAFATNVFSHLRYRNLCAKVMKERARIRNELAAEEAEEPIVDEEAKQ</sequence>
<dbReference type="PANTHER" id="PTHR21576">
    <property type="entry name" value="UNCHARACTERIZED NODULIN-LIKE PROTEIN"/>
    <property type="match status" value="1"/>
</dbReference>
<keyword evidence="3 5" id="KW-1133">Transmembrane helix</keyword>
<feature type="transmembrane region" description="Helical" evidence="5">
    <location>
        <begin position="560"/>
        <end position="579"/>
    </location>
</feature>
<evidence type="ECO:0000313" key="7">
    <source>
        <dbReference type="EMBL" id="CAD2222848.1"/>
    </source>
</evidence>
<evidence type="ECO:0000256" key="5">
    <source>
        <dbReference type="SAM" id="Phobius"/>
    </source>
</evidence>
<dbReference type="Proteomes" id="UP000515908">
    <property type="component" value="Chromosome 28"/>
</dbReference>
<feature type="transmembrane region" description="Helical" evidence="5">
    <location>
        <begin position="65"/>
        <end position="87"/>
    </location>
</feature>
<proteinExistence type="predicted"/>
<dbReference type="Pfam" id="PF06813">
    <property type="entry name" value="Nodulin-like"/>
    <property type="match status" value="1"/>
</dbReference>
<dbReference type="GO" id="GO:0016020">
    <property type="term" value="C:membrane"/>
    <property type="evidence" value="ECO:0007669"/>
    <property type="project" value="UniProtKB-SubCell"/>
</dbReference>
<accession>A0A7G2CSU5</accession>
<evidence type="ECO:0000313" key="8">
    <source>
        <dbReference type="Proteomes" id="UP000515908"/>
    </source>
</evidence>
<feature type="domain" description="Nodulin-like" evidence="6">
    <location>
        <begin position="29"/>
        <end position="206"/>
    </location>
</feature>
<name>A0A7G2CSU5_9TRYP</name>
<evidence type="ECO:0000256" key="2">
    <source>
        <dbReference type="ARBA" id="ARBA00022692"/>
    </source>
</evidence>
<keyword evidence="8" id="KW-1185">Reference proteome</keyword>
<feature type="transmembrane region" description="Helical" evidence="5">
    <location>
        <begin position="514"/>
        <end position="533"/>
    </location>
</feature>
<evidence type="ECO:0000256" key="4">
    <source>
        <dbReference type="ARBA" id="ARBA00023136"/>
    </source>
</evidence>
<dbReference type="EMBL" id="LR877172">
    <property type="protein sequence ID" value="CAD2222848.1"/>
    <property type="molecule type" value="Genomic_DNA"/>
</dbReference>
<dbReference type="AlphaFoldDB" id="A0A7G2CSU5"/>
<dbReference type="InterPro" id="IPR036259">
    <property type="entry name" value="MFS_trans_sf"/>
</dbReference>
<feature type="transmembrane region" description="Helical" evidence="5">
    <location>
        <begin position="127"/>
        <end position="150"/>
    </location>
</feature>
<gene>
    <name evidence="7" type="ORF">ADEAN_001040200</name>
</gene>